<accession>R4T7X6</accession>
<evidence type="ECO:0008006" key="4">
    <source>
        <dbReference type="Google" id="ProtNLM"/>
    </source>
</evidence>
<dbReference type="PATRIC" id="fig|1156913.3.peg.5979"/>
<protein>
    <recommendedName>
        <fullName evidence="4">DUF2631 domain-containing protein</fullName>
    </recommendedName>
</protein>
<keyword evidence="1" id="KW-1133">Transmembrane helix</keyword>
<dbReference type="HOGENOM" id="CLU_166791_0_0_11"/>
<dbReference type="AlphaFoldDB" id="R4T7X6"/>
<keyword evidence="3" id="KW-1185">Reference proteome</keyword>
<evidence type="ECO:0000313" key="2">
    <source>
        <dbReference type="EMBL" id="AGM08446.1"/>
    </source>
</evidence>
<dbReference type="EMBL" id="CP003410">
    <property type="protein sequence ID" value="AGM08446.1"/>
    <property type="molecule type" value="Genomic_DNA"/>
</dbReference>
<dbReference type="InterPro" id="IPR024341">
    <property type="entry name" value="DUF2631"/>
</dbReference>
<reference evidence="2 3" key="1">
    <citation type="journal article" date="2013" name="BMC Genomics">
        <title>ContigScape: a Cytoscape plugin facilitating microbial genome gap closing.</title>
        <authorList>
            <person name="Tang B."/>
            <person name="Wang Q."/>
            <person name="Yang M."/>
            <person name="Xie F."/>
            <person name="Zhu Y."/>
            <person name="Zhuo Y."/>
            <person name="Wang S."/>
            <person name="Gao H."/>
            <person name="Ding X."/>
            <person name="Zhang L."/>
            <person name="Zhao G."/>
            <person name="Zheng H."/>
        </authorList>
    </citation>
    <scope>NUCLEOTIDE SEQUENCE [LARGE SCALE GENOMIC DNA]</scope>
    <source>
        <strain evidence="2 3">HCCB10007</strain>
    </source>
</reference>
<evidence type="ECO:0000313" key="3">
    <source>
        <dbReference type="Proteomes" id="UP000013968"/>
    </source>
</evidence>
<feature type="transmembrane region" description="Helical" evidence="1">
    <location>
        <begin position="41"/>
        <end position="58"/>
    </location>
</feature>
<sequence length="91" mass="10356">MIVASKAVEKRGRVGVDTVDPRDEPSAEWGWHGSFPKATRIAGWLSAIILLVMLYGNHHGWTENLWLIGLSLLMMFGLVLDIRKQRTAWRK</sequence>
<name>R4T7X6_9PSEU</name>
<dbReference type="KEGG" id="aoi:AORI_5863"/>
<dbReference type="Pfam" id="PF10939">
    <property type="entry name" value="DUF2631"/>
    <property type="match status" value="1"/>
</dbReference>
<organism evidence="2 3">
    <name type="scientific">Amycolatopsis keratiniphila</name>
    <dbReference type="NCBI Taxonomy" id="129921"/>
    <lineage>
        <taxon>Bacteria</taxon>
        <taxon>Bacillati</taxon>
        <taxon>Actinomycetota</taxon>
        <taxon>Actinomycetes</taxon>
        <taxon>Pseudonocardiales</taxon>
        <taxon>Pseudonocardiaceae</taxon>
        <taxon>Amycolatopsis</taxon>
        <taxon>Amycolatopsis japonica group</taxon>
    </lineage>
</organism>
<dbReference type="Proteomes" id="UP000013968">
    <property type="component" value="Chromosome"/>
</dbReference>
<keyword evidence="1" id="KW-0812">Transmembrane</keyword>
<evidence type="ECO:0000256" key="1">
    <source>
        <dbReference type="SAM" id="Phobius"/>
    </source>
</evidence>
<feature type="transmembrane region" description="Helical" evidence="1">
    <location>
        <begin position="64"/>
        <end position="82"/>
    </location>
</feature>
<gene>
    <name evidence="2" type="ORF">AORI_5863</name>
</gene>
<proteinExistence type="predicted"/>
<keyword evidence="1" id="KW-0472">Membrane</keyword>